<name>A0A370GQF8_9BACI</name>
<accession>A0A370GQF8</accession>
<protein>
    <submittedName>
        <fullName evidence="1">Uncharacterized protein</fullName>
    </submittedName>
</protein>
<gene>
    <name evidence="1" type="ORF">DFR59_103271</name>
</gene>
<evidence type="ECO:0000313" key="2">
    <source>
        <dbReference type="Proteomes" id="UP000255326"/>
    </source>
</evidence>
<dbReference type="Proteomes" id="UP000255326">
    <property type="component" value="Unassembled WGS sequence"/>
</dbReference>
<keyword evidence="2" id="KW-1185">Reference proteome</keyword>
<proteinExistence type="predicted"/>
<sequence>MKTNGLMHYQVQKIQRDIFSSSDTFFPAHFSITWSPNLFNGHIMHGEEG</sequence>
<dbReference type="AlphaFoldDB" id="A0A370GQF8"/>
<dbReference type="EMBL" id="QQAY01000003">
    <property type="protein sequence ID" value="RDI44203.1"/>
    <property type="molecule type" value="Genomic_DNA"/>
</dbReference>
<reference evidence="1 2" key="1">
    <citation type="submission" date="2018-07" db="EMBL/GenBank/DDBJ databases">
        <title>Genomic Encyclopedia of Type Strains, Phase IV (KMG-IV): sequencing the most valuable type-strain genomes for metagenomic binning, comparative biology and taxonomic classification.</title>
        <authorList>
            <person name="Goeker M."/>
        </authorList>
    </citation>
    <scope>NUCLEOTIDE SEQUENCE [LARGE SCALE GENOMIC DNA]</scope>
    <source>
        <strain evidence="1 2">DSM 25281</strain>
    </source>
</reference>
<evidence type="ECO:0000313" key="1">
    <source>
        <dbReference type="EMBL" id="RDI44203.1"/>
    </source>
</evidence>
<comment type="caution">
    <text evidence="1">The sequence shown here is derived from an EMBL/GenBank/DDBJ whole genome shotgun (WGS) entry which is preliminary data.</text>
</comment>
<organism evidence="1 2">
    <name type="scientific">Falsibacillus pallidus</name>
    <dbReference type="NCBI Taxonomy" id="493781"/>
    <lineage>
        <taxon>Bacteria</taxon>
        <taxon>Bacillati</taxon>
        <taxon>Bacillota</taxon>
        <taxon>Bacilli</taxon>
        <taxon>Bacillales</taxon>
        <taxon>Bacillaceae</taxon>
        <taxon>Falsibacillus</taxon>
    </lineage>
</organism>